<sequence>MNNVTFEAIFNFGDSNSDTGGFYAAFPSQPSPNGLTYFGRPTAQALGLPFLSPYLQSIGSDYRHGVNFATSASPALRPNTSLFVTGISPFYLAVQVNQMKAFKSRVEEFKSQEYLFSGNTNLPQPDILGKALYTIYTGQWDIAHDVAYLEGIGTRPFEPQIASEIVNAVKELYSSGGRAFLVFNLAPVGCYAAVLTLFSHDESDIDPLGCMSSFNNAVREYNSLYQNPTSQGLQQGITACCGYGGGSYNFDPRVFCRISTEINGQRVTATACSDPQNYVSWDGIHLTENANKIMAYAVLSGSYFDPHFSLNEYCDFNLF</sequence>
<dbReference type="PANTHER" id="PTHR22835">
    <property type="entry name" value="ZINC FINGER FYVE DOMAIN CONTAINING PROTEIN"/>
    <property type="match status" value="1"/>
</dbReference>
<name>A0A2G9G8F0_9LAMI</name>
<keyword evidence="2" id="KW-0325">Glycoprotein</keyword>
<accession>A0A2G9G8F0</accession>
<evidence type="ECO:0000313" key="4">
    <source>
        <dbReference type="Proteomes" id="UP000231279"/>
    </source>
</evidence>
<evidence type="ECO:0000256" key="1">
    <source>
        <dbReference type="ARBA" id="ARBA00008668"/>
    </source>
</evidence>
<keyword evidence="3" id="KW-0378">Hydrolase</keyword>
<organism evidence="3 4">
    <name type="scientific">Handroanthus impetiginosus</name>
    <dbReference type="NCBI Taxonomy" id="429701"/>
    <lineage>
        <taxon>Eukaryota</taxon>
        <taxon>Viridiplantae</taxon>
        <taxon>Streptophyta</taxon>
        <taxon>Embryophyta</taxon>
        <taxon>Tracheophyta</taxon>
        <taxon>Spermatophyta</taxon>
        <taxon>Magnoliopsida</taxon>
        <taxon>eudicotyledons</taxon>
        <taxon>Gunneridae</taxon>
        <taxon>Pentapetalae</taxon>
        <taxon>asterids</taxon>
        <taxon>lamiids</taxon>
        <taxon>Lamiales</taxon>
        <taxon>Bignoniaceae</taxon>
        <taxon>Crescentiina</taxon>
        <taxon>Tabebuia alliance</taxon>
        <taxon>Handroanthus</taxon>
    </lineage>
</organism>
<dbReference type="GO" id="GO:0016788">
    <property type="term" value="F:hydrolase activity, acting on ester bonds"/>
    <property type="evidence" value="ECO:0007669"/>
    <property type="project" value="InterPro"/>
</dbReference>
<reference evidence="4" key="1">
    <citation type="journal article" date="2018" name="Gigascience">
        <title>Genome assembly of the Pink Ipe (Handroanthus impetiginosus, Bignoniaceae), a highly valued, ecologically keystone Neotropical timber forest tree.</title>
        <authorList>
            <person name="Silva-Junior O.B."/>
            <person name="Grattapaglia D."/>
            <person name="Novaes E."/>
            <person name="Collevatti R.G."/>
        </authorList>
    </citation>
    <scope>NUCLEOTIDE SEQUENCE [LARGE SCALE GENOMIC DNA]</scope>
    <source>
        <strain evidence="4">cv. UFG-1</strain>
    </source>
</reference>
<dbReference type="STRING" id="429701.A0A2G9G8F0"/>
<dbReference type="AlphaFoldDB" id="A0A2G9G8F0"/>
<gene>
    <name evidence="3" type="ORF">CDL12_25929</name>
</gene>
<evidence type="ECO:0000313" key="3">
    <source>
        <dbReference type="EMBL" id="PIN01561.1"/>
    </source>
</evidence>
<dbReference type="EMBL" id="NKXS01006362">
    <property type="protein sequence ID" value="PIN01561.1"/>
    <property type="molecule type" value="Genomic_DNA"/>
</dbReference>
<dbReference type="OrthoDB" id="1600564at2759"/>
<comment type="similarity">
    <text evidence="1">Belongs to the 'GDSL' lipolytic enzyme family.</text>
</comment>
<dbReference type="Pfam" id="PF00657">
    <property type="entry name" value="Lipase_GDSL"/>
    <property type="match status" value="1"/>
</dbReference>
<evidence type="ECO:0000256" key="2">
    <source>
        <dbReference type="ARBA" id="ARBA00023180"/>
    </source>
</evidence>
<keyword evidence="3" id="KW-0326">Glycosidase</keyword>
<protein>
    <submittedName>
        <fullName evidence="3">Alpha-L-fucosidase</fullName>
        <ecNumber evidence="3">3.2.1.51</ecNumber>
    </submittedName>
</protein>
<dbReference type="Proteomes" id="UP000231279">
    <property type="component" value="Unassembled WGS sequence"/>
</dbReference>
<dbReference type="InterPro" id="IPR001087">
    <property type="entry name" value="GDSL"/>
</dbReference>
<dbReference type="GO" id="GO:0004560">
    <property type="term" value="F:alpha-L-fucosidase activity"/>
    <property type="evidence" value="ECO:0007669"/>
    <property type="project" value="UniProtKB-EC"/>
</dbReference>
<proteinExistence type="inferred from homology"/>
<dbReference type="PANTHER" id="PTHR22835:SF476">
    <property type="entry name" value="OS06G0160200 PROTEIN"/>
    <property type="match status" value="1"/>
</dbReference>
<dbReference type="InterPro" id="IPR036514">
    <property type="entry name" value="SGNH_hydro_sf"/>
</dbReference>
<keyword evidence="4" id="KW-1185">Reference proteome</keyword>
<comment type="caution">
    <text evidence="3">The sequence shown here is derived from an EMBL/GenBank/DDBJ whole genome shotgun (WGS) entry which is preliminary data.</text>
</comment>
<dbReference type="EC" id="3.2.1.51" evidence="3"/>
<dbReference type="Gene3D" id="3.40.50.1110">
    <property type="entry name" value="SGNH hydrolase"/>
    <property type="match status" value="1"/>
</dbReference>